<dbReference type="AlphaFoldDB" id="A0A066WJ02"/>
<proteinExistence type="predicted"/>
<dbReference type="HOGENOM" id="CLU_083061_0_0_1"/>
<evidence type="ECO:0000259" key="2">
    <source>
        <dbReference type="PROSITE" id="PS50172"/>
    </source>
</evidence>
<protein>
    <recommendedName>
        <fullName evidence="2">BRCT domain-containing protein</fullName>
    </recommendedName>
</protein>
<organism evidence="3 4">
    <name type="scientific">Tilletiaria anomala (strain ATCC 24038 / CBS 436.72 / UBC 951)</name>
    <dbReference type="NCBI Taxonomy" id="1037660"/>
    <lineage>
        <taxon>Eukaryota</taxon>
        <taxon>Fungi</taxon>
        <taxon>Dikarya</taxon>
        <taxon>Basidiomycota</taxon>
        <taxon>Ustilaginomycotina</taxon>
        <taxon>Exobasidiomycetes</taxon>
        <taxon>Georgefischeriales</taxon>
        <taxon>Tilletiariaceae</taxon>
        <taxon>Tilletiaria</taxon>
    </lineage>
</organism>
<gene>
    <name evidence="3" type="ORF">K437DRAFT_220517</name>
</gene>
<evidence type="ECO:0000256" key="1">
    <source>
        <dbReference type="SAM" id="MobiDB-lite"/>
    </source>
</evidence>
<keyword evidence="4" id="KW-1185">Reference proteome</keyword>
<dbReference type="RefSeq" id="XP_013245372.1">
    <property type="nucleotide sequence ID" value="XM_013389918.1"/>
</dbReference>
<dbReference type="GO" id="GO:0003887">
    <property type="term" value="F:DNA-directed DNA polymerase activity"/>
    <property type="evidence" value="ECO:0007669"/>
    <property type="project" value="TreeGrafter"/>
</dbReference>
<dbReference type="Proteomes" id="UP000027361">
    <property type="component" value="Unassembled WGS sequence"/>
</dbReference>
<dbReference type="GO" id="GO:0042276">
    <property type="term" value="P:error-prone translesion synthesis"/>
    <property type="evidence" value="ECO:0007669"/>
    <property type="project" value="TreeGrafter"/>
</dbReference>
<comment type="caution">
    <text evidence="3">The sequence shown here is derived from an EMBL/GenBank/DDBJ whole genome shotgun (WGS) entry which is preliminary data.</text>
</comment>
<dbReference type="PANTHER" id="PTHR45990">
    <property type="entry name" value="DNA REPAIR PROTEIN REV1"/>
    <property type="match status" value="1"/>
</dbReference>
<dbReference type="OMA" id="RISHRTE"/>
<dbReference type="PROSITE" id="PS50172">
    <property type="entry name" value="BRCT"/>
    <property type="match status" value="1"/>
</dbReference>
<name>A0A066WJ02_TILAU</name>
<dbReference type="InterPro" id="IPR001357">
    <property type="entry name" value="BRCT_dom"/>
</dbReference>
<dbReference type="Gene3D" id="3.40.50.10190">
    <property type="entry name" value="BRCT domain"/>
    <property type="match status" value="1"/>
</dbReference>
<dbReference type="SUPFAM" id="SSF52113">
    <property type="entry name" value="BRCT domain"/>
    <property type="match status" value="1"/>
</dbReference>
<accession>A0A066WJ02</accession>
<dbReference type="Pfam" id="PF00533">
    <property type="entry name" value="BRCT"/>
    <property type="match status" value="1"/>
</dbReference>
<evidence type="ECO:0000313" key="3">
    <source>
        <dbReference type="EMBL" id="KDN52533.1"/>
    </source>
</evidence>
<dbReference type="STRING" id="1037660.A0A066WJ02"/>
<sequence>MAGPKDLPRQQPPPVALFSDSSAVQIRALTSKAGLCKASNPITHSDMYTRTQHYVSTSTGHQQSNRAGGSNEGSTHWMKMRARKLQDQAAAKQTNLFDGVVVYINGYTGSLITNQELIRLLQLHGAIVSYTPSSKVTHTISTMCLSGKKTQKELKRKVLKRVAKLVTPAWVLDSIERERRQPERKYAVFEDNTQGDLQSLWAKK</sequence>
<reference evidence="3 4" key="1">
    <citation type="submission" date="2014-05" db="EMBL/GenBank/DDBJ databases">
        <title>Draft genome sequence of a rare smut relative, Tilletiaria anomala UBC 951.</title>
        <authorList>
            <consortium name="DOE Joint Genome Institute"/>
            <person name="Toome M."/>
            <person name="Kuo A."/>
            <person name="Henrissat B."/>
            <person name="Lipzen A."/>
            <person name="Tritt A."/>
            <person name="Yoshinaga Y."/>
            <person name="Zane M."/>
            <person name="Barry K."/>
            <person name="Grigoriev I.V."/>
            <person name="Spatafora J.W."/>
            <person name="Aimea M.C."/>
        </authorList>
    </citation>
    <scope>NUCLEOTIDE SEQUENCE [LARGE SCALE GENOMIC DNA]</scope>
    <source>
        <strain evidence="3 4">UBC 951</strain>
    </source>
</reference>
<dbReference type="InParanoid" id="A0A066WJ02"/>
<dbReference type="SMART" id="SM00292">
    <property type="entry name" value="BRCT"/>
    <property type="match status" value="1"/>
</dbReference>
<dbReference type="OrthoDB" id="427711at2759"/>
<dbReference type="EMBL" id="JMSN01000009">
    <property type="protein sequence ID" value="KDN52533.1"/>
    <property type="molecule type" value="Genomic_DNA"/>
</dbReference>
<dbReference type="GO" id="GO:0005634">
    <property type="term" value="C:nucleus"/>
    <property type="evidence" value="ECO:0007669"/>
    <property type="project" value="TreeGrafter"/>
</dbReference>
<dbReference type="InterPro" id="IPR036420">
    <property type="entry name" value="BRCT_dom_sf"/>
</dbReference>
<dbReference type="GO" id="GO:0070987">
    <property type="term" value="P:error-free translesion synthesis"/>
    <property type="evidence" value="ECO:0007669"/>
    <property type="project" value="TreeGrafter"/>
</dbReference>
<feature type="domain" description="BRCT" evidence="2">
    <location>
        <begin position="92"/>
        <end position="188"/>
    </location>
</feature>
<evidence type="ECO:0000313" key="4">
    <source>
        <dbReference type="Proteomes" id="UP000027361"/>
    </source>
</evidence>
<feature type="region of interest" description="Disordered" evidence="1">
    <location>
        <begin position="54"/>
        <end position="74"/>
    </location>
</feature>
<dbReference type="PANTHER" id="PTHR45990:SF1">
    <property type="entry name" value="DNA REPAIR PROTEIN REV1"/>
    <property type="match status" value="1"/>
</dbReference>
<dbReference type="GeneID" id="25262286"/>
<dbReference type="GO" id="GO:0017125">
    <property type="term" value="F:deoxycytidyl transferase activity"/>
    <property type="evidence" value="ECO:0007669"/>
    <property type="project" value="TreeGrafter"/>
</dbReference>